<sequence>MLSVDRLASPKVAPTSVCLFWILDQYSSQPSPNENIASVLFFLTTSSPSINPCSFCGHVVTLKEILEDQLNHLYGM</sequence>
<proteinExistence type="predicted"/>
<organism evidence="1 2">
    <name type="scientific">Tigriopus californicus</name>
    <name type="common">Marine copepod</name>
    <dbReference type="NCBI Taxonomy" id="6832"/>
    <lineage>
        <taxon>Eukaryota</taxon>
        <taxon>Metazoa</taxon>
        <taxon>Ecdysozoa</taxon>
        <taxon>Arthropoda</taxon>
        <taxon>Crustacea</taxon>
        <taxon>Multicrustacea</taxon>
        <taxon>Hexanauplia</taxon>
        <taxon>Copepoda</taxon>
        <taxon>Harpacticoida</taxon>
        <taxon>Harpacticidae</taxon>
        <taxon>Tigriopus</taxon>
    </lineage>
</organism>
<protein>
    <submittedName>
        <fullName evidence="1">Uncharacterized protein</fullName>
    </submittedName>
</protein>
<accession>A0A553NDK8</accession>
<evidence type="ECO:0000313" key="2">
    <source>
        <dbReference type="Proteomes" id="UP000318571"/>
    </source>
</evidence>
<dbReference type="AlphaFoldDB" id="A0A553NDK8"/>
<name>A0A553NDK8_TIGCA</name>
<dbReference type="Proteomes" id="UP000318571">
    <property type="component" value="Chromosome 10"/>
</dbReference>
<reference evidence="1 2" key="1">
    <citation type="journal article" date="2018" name="Nat. Ecol. Evol.">
        <title>Genomic signatures of mitonuclear coevolution across populations of Tigriopus californicus.</title>
        <authorList>
            <person name="Barreto F.S."/>
            <person name="Watson E.T."/>
            <person name="Lima T.G."/>
            <person name="Willett C.S."/>
            <person name="Edmands S."/>
            <person name="Li W."/>
            <person name="Burton R.S."/>
        </authorList>
    </citation>
    <scope>NUCLEOTIDE SEQUENCE [LARGE SCALE GENOMIC DNA]</scope>
    <source>
        <strain evidence="1 2">San Diego</strain>
    </source>
</reference>
<keyword evidence="2" id="KW-1185">Reference proteome</keyword>
<dbReference type="EMBL" id="VCGU01000458">
    <property type="protein sequence ID" value="TRY63517.1"/>
    <property type="molecule type" value="Genomic_DNA"/>
</dbReference>
<comment type="caution">
    <text evidence="1">The sequence shown here is derived from an EMBL/GenBank/DDBJ whole genome shotgun (WGS) entry which is preliminary data.</text>
</comment>
<evidence type="ECO:0000313" key="1">
    <source>
        <dbReference type="EMBL" id="TRY63517.1"/>
    </source>
</evidence>
<gene>
    <name evidence="1" type="ORF">TCAL_16544</name>
</gene>